<comment type="caution">
    <text evidence="1">The sequence shown here is derived from an EMBL/GenBank/DDBJ whole genome shotgun (WGS) entry which is preliminary data.</text>
</comment>
<dbReference type="PANTHER" id="PTHR33198">
    <property type="entry name" value="ANK_REP_REGION DOMAIN-CONTAINING PROTEIN-RELATED"/>
    <property type="match status" value="1"/>
</dbReference>
<dbReference type="Proteomes" id="UP001066276">
    <property type="component" value="Chromosome 9"/>
</dbReference>
<dbReference type="EMBL" id="JANPWB010000013">
    <property type="protein sequence ID" value="KAJ1107194.1"/>
    <property type="molecule type" value="Genomic_DNA"/>
</dbReference>
<organism evidence="1 2">
    <name type="scientific">Pleurodeles waltl</name>
    <name type="common">Iberian ribbed newt</name>
    <dbReference type="NCBI Taxonomy" id="8319"/>
    <lineage>
        <taxon>Eukaryota</taxon>
        <taxon>Metazoa</taxon>
        <taxon>Chordata</taxon>
        <taxon>Craniata</taxon>
        <taxon>Vertebrata</taxon>
        <taxon>Euteleostomi</taxon>
        <taxon>Amphibia</taxon>
        <taxon>Batrachia</taxon>
        <taxon>Caudata</taxon>
        <taxon>Salamandroidea</taxon>
        <taxon>Salamandridae</taxon>
        <taxon>Pleurodelinae</taxon>
        <taxon>Pleurodeles</taxon>
    </lineage>
</organism>
<accession>A0AAV7MXM7</accession>
<proteinExistence type="predicted"/>
<name>A0AAV7MXM7_PLEWA</name>
<gene>
    <name evidence="1" type="ORF">NDU88_004587</name>
</gene>
<dbReference type="AlphaFoldDB" id="A0AAV7MXM7"/>
<reference evidence="1" key="1">
    <citation type="journal article" date="2022" name="bioRxiv">
        <title>Sequencing and chromosome-scale assembly of the giantPleurodeles waltlgenome.</title>
        <authorList>
            <person name="Brown T."/>
            <person name="Elewa A."/>
            <person name="Iarovenko S."/>
            <person name="Subramanian E."/>
            <person name="Araus A.J."/>
            <person name="Petzold A."/>
            <person name="Susuki M."/>
            <person name="Suzuki K.-i.T."/>
            <person name="Hayashi T."/>
            <person name="Toyoda A."/>
            <person name="Oliveira C."/>
            <person name="Osipova E."/>
            <person name="Leigh N.D."/>
            <person name="Simon A."/>
            <person name="Yun M.H."/>
        </authorList>
    </citation>
    <scope>NUCLEOTIDE SEQUENCE</scope>
    <source>
        <strain evidence="1">20211129_DDA</strain>
        <tissue evidence="1">Liver</tissue>
    </source>
</reference>
<protein>
    <submittedName>
        <fullName evidence="1">Uncharacterized protein</fullName>
    </submittedName>
</protein>
<keyword evidence="2" id="KW-1185">Reference proteome</keyword>
<evidence type="ECO:0000313" key="1">
    <source>
        <dbReference type="EMBL" id="KAJ1107194.1"/>
    </source>
</evidence>
<evidence type="ECO:0000313" key="2">
    <source>
        <dbReference type="Proteomes" id="UP001066276"/>
    </source>
</evidence>
<sequence length="106" mass="12307">MNVYEMSLQMLEKHFTPKLIVVFERRKFFSIVQAHDEDVMSYVAALRGFAVTCDFRDLCDSLMRDQIVRCTNNTKVKEVIVHGSDVRGMHSSSKKYGTHCCLDKRN</sequence>